<reference evidence="2" key="1">
    <citation type="journal article" date="2014" name="Int. J. Syst. Evol. Microbiol.">
        <title>Complete genome sequence of Corynebacterium casei LMG S-19264T (=DSM 44701T), isolated from a smear-ripened cheese.</title>
        <authorList>
            <consortium name="US DOE Joint Genome Institute (JGI-PGF)"/>
            <person name="Walter F."/>
            <person name="Albersmeier A."/>
            <person name="Kalinowski J."/>
            <person name="Ruckert C."/>
        </authorList>
    </citation>
    <scope>NUCLEOTIDE SEQUENCE</scope>
    <source>
        <strain evidence="2">VKM Ac-1069</strain>
    </source>
</reference>
<protein>
    <recommendedName>
        <fullName evidence="4">Cupin domain-containing protein</fullName>
    </recommendedName>
</protein>
<dbReference type="AlphaFoldDB" id="A0A9W6L6S5"/>
<accession>A0A9W6L6S5</accession>
<dbReference type="Proteomes" id="UP001143463">
    <property type="component" value="Unassembled WGS sequence"/>
</dbReference>
<dbReference type="CDD" id="cd06990">
    <property type="entry name" value="cupin_DUF861"/>
    <property type="match status" value="1"/>
</dbReference>
<proteinExistence type="predicted"/>
<reference evidence="2" key="2">
    <citation type="submission" date="2023-01" db="EMBL/GenBank/DDBJ databases">
        <authorList>
            <person name="Sun Q."/>
            <person name="Evtushenko L."/>
        </authorList>
    </citation>
    <scope>NUCLEOTIDE SEQUENCE</scope>
    <source>
        <strain evidence="2">VKM Ac-1069</strain>
    </source>
</reference>
<keyword evidence="3" id="KW-1185">Reference proteome</keyword>
<dbReference type="InterPro" id="IPR014710">
    <property type="entry name" value="RmlC-like_jellyroll"/>
</dbReference>
<dbReference type="EMBL" id="BSFQ01000012">
    <property type="protein sequence ID" value="GLL12114.1"/>
    <property type="molecule type" value="Genomic_DNA"/>
</dbReference>
<evidence type="ECO:0000313" key="2">
    <source>
        <dbReference type="EMBL" id="GLL12114.1"/>
    </source>
</evidence>
<evidence type="ECO:0008006" key="4">
    <source>
        <dbReference type="Google" id="ProtNLM"/>
    </source>
</evidence>
<organism evidence="2 3">
    <name type="scientific">Pseudonocardia halophobica</name>
    <dbReference type="NCBI Taxonomy" id="29401"/>
    <lineage>
        <taxon>Bacteria</taxon>
        <taxon>Bacillati</taxon>
        <taxon>Actinomycetota</taxon>
        <taxon>Actinomycetes</taxon>
        <taxon>Pseudonocardiales</taxon>
        <taxon>Pseudonocardiaceae</taxon>
        <taxon>Pseudonocardia</taxon>
    </lineage>
</organism>
<dbReference type="Gene3D" id="2.60.120.10">
    <property type="entry name" value="Jelly Rolls"/>
    <property type="match status" value="1"/>
</dbReference>
<name>A0A9W6L6S5_9PSEU</name>
<evidence type="ECO:0000256" key="1">
    <source>
        <dbReference type="SAM" id="MobiDB-lite"/>
    </source>
</evidence>
<sequence length="155" mass="16719">MHAAVAETTYRPGVHPAATLRAHDDAVVGDRRESVMAGMDKRSLDEPDESRRPDKTVLDVVSLPGATVGRIRLQPGWRWSECIKPIAGTASCQTPHLGYVIAGRLHLRDDSGAELDIGPGDAYQVAPGHDAWVVGEEQFVALEFDSKTAETYATG</sequence>
<gene>
    <name evidence="2" type="ORF">GCM10017577_32550</name>
</gene>
<comment type="caution">
    <text evidence="2">The sequence shown here is derived from an EMBL/GenBank/DDBJ whole genome shotgun (WGS) entry which is preliminary data.</text>
</comment>
<dbReference type="InterPro" id="IPR011051">
    <property type="entry name" value="RmlC_Cupin_sf"/>
</dbReference>
<dbReference type="SUPFAM" id="SSF51182">
    <property type="entry name" value="RmlC-like cupins"/>
    <property type="match status" value="1"/>
</dbReference>
<feature type="region of interest" description="Disordered" evidence="1">
    <location>
        <begin position="33"/>
        <end position="53"/>
    </location>
</feature>
<evidence type="ECO:0000313" key="3">
    <source>
        <dbReference type="Proteomes" id="UP001143463"/>
    </source>
</evidence>